<protein>
    <submittedName>
        <fullName evidence="2">Uncharacterized protein</fullName>
    </submittedName>
</protein>
<dbReference type="KEGG" id="bxe:Bxe_A3745"/>
<dbReference type="Proteomes" id="UP000001817">
    <property type="component" value="Chromosome 1"/>
</dbReference>
<keyword evidence="1" id="KW-0472">Membrane</keyword>
<name>Q144J4_PARXL</name>
<evidence type="ECO:0000256" key="1">
    <source>
        <dbReference type="SAM" id="Phobius"/>
    </source>
</evidence>
<dbReference type="STRING" id="266265.Bxe_A3745"/>
<organism evidence="2 3">
    <name type="scientific">Paraburkholderia xenovorans (strain LB400)</name>
    <dbReference type="NCBI Taxonomy" id="266265"/>
    <lineage>
        <taxon>Bacteria</taxon>
        <taxon>Pseudomonadati</taxon>
        <taxon>Pseudomonadota</taxon>
        <taxon>Betaproteobacteria</taxon>
        <taxon>Burkholderiales</taxon>
        <taxon>Burkholderiaceae</taxon>
        <taxon>Paraburkholderia</taxon>
    </lineage>
</organism>
<dbReference type="EMBL" id="CP000270">
    <property type="protein sequence ID" value="ABE29245.1"/>
    <property type="molecule type" value="Genomic_DNA"/>
</dbReference>
<proteinExistence type="predicted"/>
<evidence type="ECO:0000313" key="2">
    <source>
        <dbReference type="EMBL" id="ABE29245.1"/>
    </source>
</evidence>
<accession>Q144J4</accession>
<evidence type="ECO:0000313" key="3">
    <source>
        <dbReference type="Proteomes" id="UP000001817"/>
    </source>
</evidence>
<feature type="transmembrane region" description="Helical" evidence="1">
    <location>
        <begin position="14"/>
        <end position="32"/>
    </location>
</feature>
<dbReference type="AlphaFoldDB" id="Q144J4"/>
<reference evidence="2 3" key="1">
    <citation type="journal article" date="2006" name="Proc. Natl. Acad. Sci. U.S.A.">
        <title>Burkholderia xenovorans LB400 harbors a multi-replicon, 9.73-Mbp genome shaped for versatility.</title>
        <authorList>
            <person name="Chain P.S."/>
            <person name="Denef V.J."/>
            <person name="Konstantinidis K.T."/>
            <person name="Vergez L.M."/>
            <person name="Agullo L."/>
            <person name="Reyes V.L."/>
            <person name="Hauser L."/>
            <person name="Cordova M."/>
            <person name="Gomez L."/>
            <person name="Gonzalez M."/>
            <person name="Land M."/>
            <person name="Lao V."/>
            <person name="Larimer F."/>
            <person name="LiPuma J.J."/>
            <person name="Mahenthiralingam E."/>
            <person name="Malfatti S.A."/>
            <person name="Marx C.J."/>
            <person name="Parnell J.J."/>
            <person name="Ramette A."/>
            <person name="Richardson P."/>
            <person name="Seeger M."/>
            <person name="Smith D."/>
            <person name="Spilker T."/>
            <person name="Sul W.J."/>
            <person name="Tsoi T.V."/>
            <person name="Ulrich L.E."/>
            <person name="Zhulin I.B."/>
            <person name="Tiedje J.M."/>
        </authorList>
    </citation>
    <scope>NUCLEOTIDE SEQUENCE [LARGE SCALE GENOMIC DNA]</scope>
    <source>
        <strain evidence="2 3">LB400</strain>
    </source>
</reference>
<keyword evidence="3" id="KW-1185">Reference proteome</keyword>
<sequence length="92" mass="10484">MLDTPKQRGASMDIAWPLLGLNVMFVGMGWMMDRGARRQRRQLIARRSSVAASSQREPQPRAVALHRRELHCPHCGHTIGDRDFARPHARTT</sequence>
<gene>
    <name evidence="2" type="ORF">Bxe_A3745</name>
</gene>
<keyword evidence="1" id="KW-0812">Transmembrane</keyword>
<keyword evidence="1" id="KW-1133">Transmembrane helix</keyword>